<dbReference type="Proteomes" id="UP000307999">
    <property type="component" value="Unassembled WGS sequence"/>
</dbReference>
<comment type="caution">
    <text evidence="2">The sequence shown here is derived from an EMBL/GenBank/DDBJ whole genome shotgun (WGS) entry which is preliminary data.</text>
</comment>
<dbReference type="EMBL" id="SWDB01000014">
    <property type="protein sequence ID" value="TKB45721.1"/>
    <property type="molecule type" value="Genomic_DNA"/>
</dbReference>
<protein>
    <submittedName>
        <fullName evidence="2">Uncharacterized protein</fullName>
    </submittedName>
</protein>
<gene>
    <name evidence="2" type="ORF">E8M12_07250</name>
</gene>
<keyword evidence="3" id="KW-1185">Reference proteome</keyword>
<organism evidence="2 3">
    <name type="scientific">Thalassotalea mangrovi</name>
    <dbReference type="NCBI Taxonomy" id="2572245"/>
    <lineage>
        <taxon>Bacteria</taxon>
        <taxon>Pseudomonadati</taxon>
        <taxon>Pseudomonadota</taxon>
        <taxon>Gammaproteobacteria</taxon>
        <taxon>Alteromonadales</taxon>
        <taxon>Colwelliaceae</taxon>
        <taxon>Thalassotalea</taxon>
    </lineage>
</organism>
<feature type="transmembrane region" description="Helical" evidence="1">
    <location>
        <begin position="70"/>
        <end position="89"/>
    </location>
</feature>
<evidence type="ECO:0000313" key="3">
    <source>
        <dbReference type="Proteomes" id="UP000307999"/>
    </source>
</evidence>
<keyword evidence="1" id="KW-0812">Transmembrane</keyword>
<evidence type="ECO:0000256" key="1">
    <source>
        <dbReference type="SAM" id="Phobius"/>
    </source>
</evidence>
<keyword evidence="1" id="KW-0472">Membrane</keyword>
<dbReference type="RefSeq" id="WP_136735428.1">
    <property type="nucleotide sequence ID" value="NZ_SWDB01000014.1"/>
</dbReference>
<dbReference type="AlphaFoldDB" id="A0A4U1B5R9"/>
<accession>A0A4U1B5R9</accession>
<evidence type="ECO:0000313" key="2">
    <source>
        <dbReference type="EMBL" id="TKB45721.1"/>
    </source>
</evidence>
<feature type="transmembrane region" description="Helical" evidence="1">
    <location>
        <begin position="95"/>
        <end position="113"/>
    </location>
</feature>
<proteinExistence type="predicted"/>
<sequence>MLSSLKENPPILPLLLLSGTLIIFSEQAIIHGLGLALYLVFFWAGLKYLNNQAIKPKRLLLSAAQRVKPSVRLARLSLFLLIAIESGRYFPEQSAVAIALFAILLTFREWLGLRNRY</sequence>
<name>A0A4U1B5R9_9GAMM</name>
<keyword evidence="1" id="KW-1133">Transmembrane helix</keyword>
<reference evidence="2 3" key="1">
    <citation type="submission" date="2019-04" db="EMBL/GenBank/DDBJ databases">
        <title>Thalassotalea guangxiensis sp. nov., isolated from sediment of the coastal wetland.</title>
        <authorList>
            <person name="Zheng S."/>
            <person name="Zhang D."/>
        </authorList>
    </citation>
    <scope>NUCLEOTIDE SEQUENCE [LARGE SCALE GENOMIC DNA]</scope>
    <source>
        <strain evidence="2 3">ZS-4</strain>
    </source>
</reference>
<feature type="transmembrane region" description="Helical" evidence="1">
    <location>
        <begin position="28"/>
        <end position="49"/>
    </location>
</feature>